<organism evidence="1 2">
    <name type="scientific">Solidesulfovibrio aerotolerans</name>
    <dbReference type="NCBI Taxonomy" id="295255"/>
    <lineage>
        <taxon>Bacteria</taxon>
        <taxon>Pseudomonadati</taxon>
        <taxon>Thermodesulfobacteriota</taxon>
        <taxon>Desulfovibrionia</taxon>
        <taxon>Desulfovibrionales</taxon>
        <taxon>Desulfovibrionaceae</taxon>
        <taxon>Solidesulfovibrio</taxon>
    </lineage>
</organism>
<dbReference type="Proteomes" id="UP000482487">
    <property type="component" value="Unassembled WGS sequence"/>
</dbReference>
<accession>A0A7C9IPN6</accession>
<comment type="caution">
    <text evidence="1">The sequence shown here is derived from an EMBL/GenBank/DDBJ whole genome shotgun (WGS) entry which is preliminary data.</text>
</comment>
<protein>
    <submittedName>
        <fullName evidence="1">Uncharacterized protein</fullName>
    </submittedName>
</protein>
<dbReference type="AlphaFoldDB" id="A0A7C9IPN6"/>
<name>A0A7C9IPN6_9BACT</name>
<keyword evidence="2" id="KW-1185">Reference proteome</keyword>
<evidence type="ECO:0000313" key="1">
    <source>
        <dbReference type="EMBL" id="MYL84319.1"/>
    </source>
</evidence>
<gene>
    <name evidence="1" type="ORF">GTA51_14400</name>
</gene>
<dbReference type="OrthoDB" id="5454822at2"/>
<evidence type="ECO:0000313" key="2">
    <source>
        <dbReference type="Proteomes" id="UP000482487"/>
    </source>
</evidence>
<sequence>MLSRKLFCVSDPTHADFGWAAESRFLHIRKYDACGNTTKDWTFPVADTAVGEMTCTVCGSPVYVAAPGPKATAPGTVVSCDFLGRCQSAPADANLARLDALCARLADIPFPVERARIASAVAALIRATADDVQAAAIIERHKIKDAYPAG</sequence>
<dbReference type="RefSeq" id="WP_160962231.1">
    <property type="nucleotide sequence ID" value="NZ_WVUD01000029.1"/>
</dbReference>
<reference evidence="1 2" key="1">
    <citation type="submission" date="2020-01" db="EMBL/GenBank/DDBJ databases">
        <title>Genome sequence of Desulfovibrio aerotolerans DSM 16695(T).</title>
        <authorList>
            <person name="Karnachuk O."/>
            <person name="Avakyan M."/>
            <person name="Mardanov A."/>
            <person name="Kadnikov V."/>
            <person name="Ravin N."/>
        </authorList>
    </citation>
    <scope>NUCLEOTIDE SEQUENCE [LARGE SCALE GENOMIC DNA]</scope>
    <source>
        <strain evidence="1 2">DSM 16695</strain>
    </source>
</reference>
<dbReference type="EMBL" id="WVUD01000029">
    <property type="protein sequence ID" value="MYL84319.1"/>
    <property type="molecule type" value="Genomic_DNA"/>
</dbReference>
<proteinExistence type="predicted"/>